<feature type="region of interest" description="Disordered" evidence="2">
    <location>
        <begin position="1"/>
        <end position="41"/>
    </location>
</feature>
<dbReference type="PROSITE" id="PS50158">
    <property type="entry name" value="ZF_CCHC"/>
    <property type="match status" value="1"/>
</dbReference>
<keyword evidence="1" id="KW-0862">Zinc</keyword>
<feature type="domain" description="CCHC-type" evidence="3">
    <location>
        <begin position="555"/>
        <end position="570"/>
    </location>
</feature>
<keyword evidence="1" id="KW-0479">Metal-binding</keyword>
<dbReference type="InterPro" id="IPR036875">
    <property type="entry name" value="Znf_CCHC_sf"/>
</dbReference>
<organism evidence="4 5">
    <name type="scientific">Smittium culicis</name>
    <dbReference type="NCBI Taxonomy" id="133412"/>
    <lineage>
        <taxon>Eukaryota</taxon>
        <taxon>Fungi</taxon>
        <taxon>Fungi incertae sedis</taxon>
        <taxon>Zoopagomycota</taxon>
        <taxon>Kickxellomycotina</taxon>
        <taxon>Harpellomycetes</taxon>
        <taxon>Harpellales</taxon>
        <taxon>Legeriomycetaceae</taxon>
        <taxon>Smittium</taxon>
    </lineage>
</organism>
<dbReference type="Pfam" id="PF19259">
    <property type="entry name" value="Ty3_capsid"/>
    <property type="match status" value="2"/>
</dbReference>
<feature type="compositionally biased region" description="Polar residues" evidence="2">
    <location>
        <begin position="24"/>
        <end position="38"/>
    </location>
</feature>
<dbReference type="Proteomes" id="UP000187283">
    <property type="component" value="Unassembled WGS sequence"/>
</dbReference>
<accession>A0A1R1YCP8</accession>
<proteinExistence type="predicted"/>
<comment type="caution">
    <text evidence="4">The sequence shown here is derived from an EMBL/GenBank/DDBJ whole genome shotgun (WGS) entry which is preliminary data.</text>
</comment>
<feature type="compositionally biased region" description="Low complexity" evidence="2">
    <location>
        <begin position="9"/>
        <end position="23"/>
    </location>
</feature>
<dbReference type="GO" id="GO:0003676">
    <property type="term" value="F:nucleic acid binding"/>
    <property type="evidence" value="ECO:0007669"/>
    <property type="project" value="InterPro"/>
</dbReference>
<dbReference type="SMART" id="SM00343">
    <property type="entry name" value="ZnF_C2HC"/>
    <property type="match status" value="1"/>
</dbReference>
<dbReference type="GO" id="GO:0008270">
    <property type="term" value="F:zinc ion binding"/>
    <property type="evidence" value="ECO:0007669"/>
    <property type="project" value="UniProtKB-KW"/>
</dbReference>
<dbReference type="InterPro" id="IPR001878">
    <property type="entry name" value="Znf_CCHC"/>
</dbReference>
<evidence type="ECO:0000256" key="1">
    <source>
        <dbReference type="PROSITE-ProRule" id="PRU00047"/>
    </source>
</evidence>
<dbReference type="OrthoDB" id="2691415at2759"/>
<name>A0A1R1YCP8_9FUNG</name>
<dbReference type="STRING" id="133412.A0A1R1YCP8"/>
<evidence type="ECO:0000313" key="5">
    <source>
        <dbReference type="Proteomes" id="UP000187283"/>
    </source>
</evidence>
<keyword evidence="5" id="KW-1185">Reference proteome</keyword>
<evidence type="ECO:0000256" key="2">
    <source>
        <dbReference type="SAM" id="MobiDB-lite"/>
    </source>
</evidence>
<keyword evidence="1" id="KW-0863">Zinc-finger</keyword>
<dbReference type="PANTHER" id="PTHR15503">
    <property type="entry name" value="LDOC1 RELATED"/>
    <property type="match status" value="1"/>
</dbReference>
<dbReference type="InterPro" id="IPR045358">
    <property type="entry name" value="Ty3_capsid"/>
</dbReference>
<evidence type="ECO:0000259" key="3">
    <source>
        <dbReference type="PROSITE" id="PS50158"/>
    </source>
</evidence>
<dbReference type="SUPFAM" id="SSF57756">
    <property type="entry name" value="Retrovirus zinc finger-like domains"/>
    <property type="match status" value="1"/>
</dbReference>
<sequence>MKPTPRQFFPSNQEPQEQNQSQFELSVQMESNAQMDAQSQRDRQEFFNTMAQNPAIHNIPPAPSPFQAFHIGSSKAEDSIRIPDAPKFDGNPTKFEEFMNSMEIMFYIKPEIFSIDRNRVAYIGTHLLGSASKWFGSLITSASPHIYSYDSFIVEFKRNFSDPNIGIRFRELIRKCRQGSKSVSEYSSEFKALARDSELNQLSLVDEFLRGLNSNIARLLVVSDLPETLEGIVDMAIRVDNRIANIAMLHHDDFEPQEQNQSQFELSVQMESNAQMDAQSQRDRQEFFNTMAQNPAIHNIPPASSPFQAFHIGSSKAEDSIRIPDAPKFDGNPTKFEEFMNSMEIMFYIKPEIFSIDRNRVAYIGTHLLGSASKWFGSLITSASPHIYSYDSFIVEFKRNFSDPNIGIRVRELIRKCRQGSKSVSEYSSEFKALARDSELNQLSLVDEFLRGLNSNIARLLVVSDLPETLEGIVDMAIRVDNRIANIAMLHHDDFGTNFRTRNPFRQAISFSSQRDTLSSTNNTHTPMEIDAITSKFREPLTAEEKKERYEKGLCLYCGSAGHVVRECPRRIHSGKVKTQQ</sequence>
<evidence type="ECO:0000313" key="4">
    <source>
        <dbReference type="EMBL" id="OMJ24691.1"/>
    </source>
</evidence>
<dbReference type="EMBL" id="LSSN01000296">
    <property type="protein sequence ID" value="OMJ24691.1"/>
    <property type="molecule type" value="Genomic_DNA"/>
</dbReference>
<dbReference type="PANTHER" id="PTHR15503:SF22">
    <property type="entry name" value="TRANSPOSON TY3-I GAG POLYPROTEIN"/>
    <property type="match status" value="1"/>
</dbReference>
<dbReference type="AlphaFoldDB" id="A0A1R1YCP8"/>
<protein>
    <submittedName>
        <fullName evidence="4">Retrotransposon-derived protein PEG10</fullName>
    </submittedName>
</protein>
<gene>
    <name evidence="4" type="ORF">AYI70_g1413</name>
</gene>
<reference evidence="4 5" key="1">
    <citation type="submission" date="2017-01" db="EMBL/GenBank/DDBJ databases">
        <authorList>
            <person name="Mah S.A."/>
            <person name="Swanson W.J."/>
            <person name="Moy G.W."/>
            <person name="Vacquier V.D."/>
        </authorList>
    </citation>
    <scope>NUCLEOTIDE SEQUENCE [LARGE SCALE GENOMIC DNA]</scope>
    <source>
        <strain evidence="4 5">GSMNP</strain>
    </source>
</reference>
<dbReference type="InterPro" id="IPR032567">
    <property type="entry name" value="RTL1-rel"/>
</dbReference>